<accession>A0AAN8DQ04</accession>
<evidence type="ECO:0000313" key="2">
    <source>
        <dbReference type="Proteomes" id="UP001331515"/>
    </source>
</evidence>
<organism evidence="1 2">
    <name type="scientific">Champsocephalus gunnari</name>
    <name type="common">Mackerel icefish</name>
    <dbReference type="NCBI Taxonomy" id="52237"/>
    <lineage>
        <taxon>Eukaryota</taxon>
        <taxon>Metazoa</taxon>
        <taxon>Chordata</taxon>
        <taxon>Craniata</taxon>
        <taxon>Vertebrata</taxon>
        <taxon>Euteleostomi</taxon>
        <taxon>Actinopterygii</taxon>
        <taxon>Neopterygii</taxon>
        <taxon>Teleostei</taxon>
        <taxon>Neoteleostei</taxon>
        <taxon>Acanthomorphata</taxon>
        <taxon>Eupercaria</taxon>
        <taxon>Perciformes</taxon>
        <taxon>Notothenioidei</taxon>
        <taxon>Channichthyidae</taxon>
        <taxon>Champsocephalus</taxon>
    </lineage>
</organism>
<keyword evidence="2" id="KW-1185">Reference proteome</keyword>
<name>A0AAN8DQ04_CHAGU</name>
<dbReference type="AlphaFoldDB" id="A0AAN8DQ04"/>
<sequence>MKNSPQQTPLRLSSVRLQHGELTRGKRRDIQRQAGRCLSPTGSAFYPLTTAEKSKLFGRHTGRLKFSACSGAVPCPTMAGVIRAVSQTLATGSAAGHPQGPINVGVPRKVPSNAPVRRCCNPASLSFALIPPLIT</sequence>
<protein>
    <submittedName>
        <fullName evidence="1">Uncharacterized protein</fullName>
    </submittedName>
</protein>
<reference evidence="1 2" key="1">
    <citation type="journal article" date="2023" name="Mol. Biol. Evol.">
        <title>Genomics of Secondarily Temperate Adaptation in the Only Non-Antarctic Icefish.</title>
        <authorList>
            <person name="Rivera-Colon A.G."/>
            <person name="Rayamajhi N."/>
            <person name="Minhas B.F."/>
            <person name="Madrigal G."/>
            <person name="Bilyk K.T."/>
            <person name="Yoon V."/>
            <person name="Hune M."/>
            <person name="Gregory S."/>
            <person name="Cheng C.H.C."/>
            <person name="Catchen J.M."/>
        </authorList>
    </citation>
    <scope>NUCLEOTIDE SEQUENCE [LARGE SCALE GENOMIC DNA]</scope>
    <source>
        <tissue evidence="1">White muscle</tissue>
    </source>
</reference>
<proteinExistence type="predicted"/>
<evidence type="ECO:0000313" key="1">
    <source>
        <dbReference type="EMBL" id="KAK5926159.1"/>
    </source>
</evidence>
<gene>
    <name evidence="1" type="ORF">CgunFtcFv8_021753</name>
</gene>
<dbReference type="EMBL" id="JAURVH010001519">
    <property type="protein sequence ID" value="KAK5926159.1"/>
    <property type="molecule type" value="Genomic_DNA"/>
</dbReference>
<dbReference type="Proteomes" id="UP001331515">
    <property type="component" value="Unassembled WGS sequence"/>
</dbReference>
<comment type="caution">
    <text evidence="1">The sequence shown here is derived from an EMBL/GenBank/DDBJ whole genome shotgun (WGS) entry which is preliminary data.</text>
</comment>